<dbReference type="KEGG" id="nsa:Nitsa_1374"/>
<dbReference type="PANTHER" id="PTHR13767:SF2">
    <property type="entry name" value="PSEUDOURIDYLATE SYNTHASE TRUB1"/>
    <property type="match status" value="1"/>
</dbReference>
<dbReference type="GO" id="GO:0016829">
    <property type="term" value="F:lyase activity"/>
    <property type="evidence" value="ECO:0007669"/>
    <property type="project" value="UniProtKB-KW"/>
</dbReference>
<dbReference type="GO" id="GO:0031119">
    <property type="term" value="P:tRNA pseudouridine synthesis"/>
    <property type="evidence" value="ECO:0007669"/>
    <property type="project" value="UniProtKB-UniRule"/>
</dbReference>
<dbReference type="GO" id="GO:0003723">
    <property type="term" value="F:RNA binding"/>
    <property type="evidence" value="ECO:0007669"/>
    <property type="project" value="InterPro"/>
</dbReference>
<dbReference type="InterPro" id="IPR002501">
    <property type="entry name" value="PsdUridine_synth_N"/>
</dbReference>
<comment type="function">
    <text evidence="5">Responsible for synthesis of pseudouridine from uracil-55 in the psi GC loop of transfer RNAs.</text>
</comment>
<dbReference type="GO" id="GO:1990481">
    <property type="term" value="P:mRNA pseudouridine synthesis"/>
    <property type="evidence" value="ECO:0007669"/>
    <property type="project" value="TreeGrafter"/>
</dbReference>
<accession>E6WZB3</accession>
<evidence type="ECO:0000256" key="5">
    <source>
        <dbReference type="HAMAP-Rule" id="MF_01080"/>
    </source>
</evidence>
<keyword evidence="3 5" id="KW-0819">tRNA processing</keyword>
<dbReference type="EMBL" id="CP002452">
    <property type="protein sequence ID" value="ADV46625.1"/>
    <property type="molecule type" value="Genomic_DNA"/>
</dbReference>
<organism evidence="7 8">
    <name type="scientific">Nitratifractor salsuginis (strain DSM 16511 / JCM 12458 / E9I37-1)</name>
    <dbReference type="NCBI Taxonomy" id="749222"/>
    <lineage>
        <taxon>Bacteria</taxon>
        <taxon>Pseudomonadati</taxon>
        <taxon>Campylobacterota</taxon>
        <taxon>Epsilonproteobacteria</taxon>
        <taxon>Campylobacterales</taxon>
        <taxon>Sulfurovaceae</taxon>
        <taxon>Nitratifractor</taxon>
    </lineage>
</organism>
<feature type="domain" description="Pseudouridine synthase II N-terminal" evidence="6">
    <location>
        <begin position="23"/>
        <end position="170"/>
    </location>
</feature>
<protein>
    <recommendedName>
        <fullName evidence="5">tRNA pseudouridine synthase B</fullName>
        <ecNumber evidence="5">5.4.99.25</ecNumber>
    </recommendedName>
    <alternativeName>
        <fullName evidence="5">tRNA pseudouridine(55) synthase</fullName>
        <shortName evidence="5">Psi55 synthase</shortName>
    </alternativeName>
    <alternativeName>
        <fullName evidence="5">tRNA pseudouridylate synthase</fullName>
    </alternativeName>
    <alternativeName>
        <fullName evidence="5">tRNA-uridine isomerase</fullName>
    </alternativeName>
</protein>
<sequence>MNRLFVVDKPIFISSNRYMNVIKRKYGAKKVGFSGTLDPFATGCLIVATGQYTRLFQYLKKTPKSYRATLWLGAESASLDIENITRIVETAKVDETKLWEILASLEGELKYLPPKYSAKKIGGERAYDVMRRGGDIELRKVRSEIYELKLLHYRHPFITFEATVSEGTYIRSLGEMIAEVLGVPGTLSSLRRLHEGKFQIGKEEALDPLEYLAPPKNRYFGDPQWLELGKKLQPRFFENQKEGLYVVETDDFFSILEFKEGEIKYRLNRMPKFMKESKE</sequence>
<dbReference type="EC" id="5.4.99.25" evidence="5"/>
<dbReference type="OrthoDB" id="9802309at2"/>
<dbReference type="NCBIfam" id="TIGR00431">
    <property type="entry name" value="TruB"/>
    <property type="match status" value="1"/>
</dbReference>
<evidence type="ECO:0000256" key="1">
    <source>
        <dbReference type="ARBA" id="ARBA00000385"/>
    </source>
</evidence>
<dbReference type="InterPro" id="IPR020103">
    <property type="entry name" value="PsdUridine_synth_cat_dom_sf"/>
</dbReference>
<comment type="catalytic activity">
    <reaction evidence="1 5">
        <text>uridine(55) in tRNA = pseudouridine(55) in tRNA</text>
        <dbReference type="Rhea" id="RHEA:42532"/>
        <dbReference type="Rhea" id="RHEA-COMP:10101"/>
        <dbReference type="Rhea" id="RHEA-COMP:10102"/>
        <dbReference type="ChEBI" id="CHEBI:65314"/>
        <dbReference type="ChEBI" id="CHEBI:65315"/>
        <dbReference type="EC" id="5.4.99.25"/>
    </reaction>
</comment>
<dbReference type="RefSeq" id="WP_013554315.1">
    <property type="nucleotide sequence ID" value="NC_014935.1"/>
</dbReference>
<dbReference type="STRING" id="749222.Nitsa_1374"/>
<dbReference type="Proteomes" id="UP000008633">
    <property type="component" value="Chromosome"/>
</dbReference>
<name>E6WZB3_NITSE</name>
<evidence type="ECO:0000313" key="8">
    <source>
        <dbReference type="Proteomes" id="UP000008633"/>
    </source>
</evidence>
<dbReference type="HAMAP" id="MF_01080">
    <property type="entry name" value="TruB_bact"/>
    <property type="match status" value="1"/>
</dbReference>
<dbReference type="PANTHER" id="PTHR13767">
    <property type="entry name" value="TRNA-PSEUDOURIDINE SYNTHASE"/>
    <property type="match status" value="1"/>
</dbReference>
<evidence type="ECO:0000256" key="2">
    <source>
        <dbReference type="ARBA" id="ARBA00005642"/>
    </source>
</evidence>
<reference evidence="8" key="2">
    <citation type="submission" date="2011-01" db="EMBL/GenBank/DDBJ databases">
        <title>The complete genome of Nitratifractor salsuginis DSM 16511.</title>
        <authorList>
            <consortium name="US DOE Joint Genome Institute (JGI-PGF)"/>
            <person name="Lucas S."/>
            <person name="Copeland A."/>
            <person name="Lapidus A."/>
            <person name="Bruce D."/>
            <person name="Goodwin L."/>
            <person name="Pitluck S."/>
            <person name="Kyrpides N."/>
            <person name="Mavromatis K."/>
            <person name="Ivanova N."/>
            <person name="Mikhailova N."/>
            <person name="Zeytun A."/>
            <person name="Detter J.C."/>
            <person name="Tapia R."/>
            <person name="Han C."/>
            <person name="Land M."/>
            <person name="Hauser L."/>
            <person name="Markowitz V."/>
            <person name="Cheng J.-F."/>
            <person name="Hugenholtz P."/>
            <person name="Woyke T."/>
            <person name="Wu D."/>
            <person name="Tindall B."/>
            <person name="Schuetze A."/>
            <person name="Brambilla E."/>
            <person name="Klenk H.-P."/>
            <person name="Eisen J.A."/>
        </authorList>
    </citation>
    <scope>NUCLEOTIDE SEQUENCE [LARGE SCALE GENOMIC DNA]</scope>
    <source>
        <strain evidence="8">DSM 16511 / JCM 12458 / E9I37-1</strain>
    </source>
</reference>
<keyword evidence="4 5" id="KW-0413">Isomerase</keyword>
<evidence type="ECO:0000259" key="6">
    <source>
        <dbReference type="Pfam" id="PF01509"/>
    </source>
</evidence>
<dbReference type="GO" id="GO:0160148">
    <property type="term" value="F:tRNA pseudouridine(55) synthase activity"/>
    <property type="evidence" value="ECO:0007669"/>
    <property type="project" value="UniProtKB-EC"/>
</dbReference>
<proteinExistence type="inferred from homology"/>
<keyword evidence="8" id="KW-1185">Reference proteome</keyword>
<keyword evidence="7" id="KW-0456">Lyase</keyword>
<dbReference type="AlphaFoldDB" id="E6WZB3"/>
<reference evidence="7 8" key="1">
    <citation type="journal article" date="2011" name="Stand. Genomic Sci.">
        <title>Complete genome sequence of Nitratifractor salsuginis type strain (E9I37-1).</title>
        <authorList>
            <person name="Anderson I."/>
            <person name="Sikorski J."/>
            <person name="Zeytun A."/>
            <person name="Nolan M."/>
            <person name="Lapidus A."/>
            <person name="Lucas S."/>
            <person name="Hammon N."/>
            <person name="Deshpande S."/>
            <person name="Cheng J.F."/>
            <person name="Tapia R."/>
            <person name="Han C."/>
            <person name="Goodwin L."/>
            <person name="Pitluck S."/>
            <person name="Liolios K."/>
            <person name="Pagani I."/>
            <person name="Ivanova N."/>
            <person name="Huntemann M."/>
            <person name="Mavromatis K."/>
            <person name="Ovchinikova G."/>
            <person name="Pati A."/>
            <person name="Chen A."/>
            <person name="Palaniappan K."/>
            <person name="Land M."/>
            <person name="Hauser L."/>
            <person name="Brambilla E.M."/>
            <person name="Ngatchou-Djao O.D."/>
            <person name="Rohde M."/>
            <person name="Tindall B.J."/>
            <person name="Goker M."/>
            <person name="Detter J.C."/>
            <person name="Woyke T."/>
            <person name="Bristow J."/>
            <person name="Eisen J.A."/>
            <person name="Markowitz V."/>
            <person name="Hugenholtz P."/>
            <person name="Klenk H.P."/>
            <person name="Kyrpides N.C."/>
        </authorList>
    </citation>
    <scope>NUCLEOTIDE SEQUENCE [LARGE SCALE GENOMIC DNA]</scope>
    <source>
        <strain evidence="8">DSM 16511 / JCM 12458 / E9I37-1</strain>
    </source>
</reference>
<evidence type="ECO:0000256" key="3">
    <source>
        <dbReference type="ARBA" id="ARBA00022694"/>
    </source>
</evidence>
<gene>
    <name evidence="5" type="primary">truB</name>
    <name evidence="7" type="ordered locus">Nitsa_1374</name>
</gene>
<dbReference type="HOGENOM" id="CLU_032087_2_0_7"/>
<comment type="similarity">
    <text evidence="2 5">Belongs to the pseudouridine synthase TruB family. Type 1 subfamily.</text>
</comment>
<dbReference type="eggNOG" id="COG0130">
    <property type="taxonomic scope" value="Bacteria"/>
</dbReference>
<dbReference type="Gene3D" id="3.30.2350.10">
    <property type="entry name" value="Pseudouridine synthase"/>
    <property type="match status" value="1"/>
</dbReference>
<feature type="active site" description="Nucleophile" evidence="5">
    <location>
        <position position="38"/>
    </location>
</feature>
<dbReference type="Pfam" id="PF01509">
    <property type="entry name" value="TruB_N"/>
    <property type="match status" value="1"/>
</dbReference>
<dbReference type="InterPro" id="IPR014780">
    <property type="entry name" value="tRNA_psdUridine_synth_TruB"/>
</dbReference>
<dbReference type="SUPFAM" id="SSF55120">
    <property type="entry name" value="Pseudouridine synthase"/>
    <property type="match status" value="1"/>
</dbReference>
<evidence type="ECO:0000256" key="4">
    <source>
        <dbReference type="ARBA" id="ARBA00023235"/>
    </source>
</evidence>
<evidence type="ECO:0000313" key="7">
    <source>
        <dbReference type="EMBL" id="ADV46625.1"/>
    </source>
</evidence>